<dbReference type="InterPro" id="IPR001584">
    <property type="entry name" value="Integrase_cat-core"/>
</dbReference>
<dbReference type="PANTHER" id="PTHR35004:SF7">
    <property type="entry name" value="INTEGRASE PROTEIN"/>
    <property type="match status" value="1"/>
</dbReference>
<dbReference type="InterPro" id="IPR012337">
    <property type="entry name" value="RNaseH-like_sf"/>
</dbReference>
<accession>A0ABU9YH11</accession>
<evidence type="ECO:0000313" key="4">
    <source>
        <dbReference type="Proteomes" id="UP001413721"/>
    </source>
</evidence>
<feature type="domain" description="Integrase catalytic" evidence="2">
    <location>
        <begin position="156"/>
        <end position="334"/>
    </location>
</feature>
<reference evidence="3 4" key="1">
    <citation type="submission" date="2024-03" db="EMBL/GenBank/DDBJ databases">
        <title>High-quality draft genome sequencing of Tistrella sp. BH-R2-4.</title>
        <authorList>
            <person name="Dong C."/>
        </authorList>
    </citation>
    <scope>NUCLEOTIDE SEQUENCE [LARGE SCALE GENOMIC DNA]</scope>
    <source>
        <strain evidence="3 4">BH-R2-4</strain>
    </source>
</reference>
<dbReference type="Proteomes" id="UP001413721">
    <property type="component" value="Unassembled WGS sequence"/>
</dbReference>
<dbReference type="InterPro" id="IPR055247">
    <property type="entry name" value="InsJ-like_HTH"/>
</dbReference>
<evidence type="ECO:0000256" key="1">
    <source>
        <dbReference type="SAM" id="MobiDB-lite"/>
    </source>
</evidence>
<dbReference type="EMBL" id="JBBKTW010000002">
    <property type="protein sequence ID" value="MEN2988079.1"/>
    <property type="molecule type" value="Genomic_DNA"/>
</dbReference>
<dbReference type="Pfam" id="PF13518">
    <property type="entry name" value="HTH_28"/>
    <property type="match status" value="1"/>
</dbReference>
<dbReference type="InterPro" id="IPR036397">
    <property type="entry name" value="RNaseH_sf"/>
</dbReference>
<gene>
    <name evidence="3" type="ORF">WG926_07170</name>
</gene>
<dbReference type="InterPro" id="IPR047656">
    <property type="entry name" value="IS481-like_transpos"/>
</dbReference>
<dbReference type="SUPFAM" id="SSF53098">
    <property type="entry name" value="Ribonuclease H-like"/>
    <property type="match status" value="1"/>
</dbReference>
<dbReference type="PROSITE" id="PS50994">
    <property type="entry name" value="INTEGRASE"/>
    <property type="match status" value="1"/>
</dbReference>
<feature type="region of interest" description="Disordered" evidence="1">
    <location>
        <begin position="336"/>
        <end position="355"/>
    </location>
</feature>
<dbReference type="RefSeq" id="WP_345937028.1">
    <property type="nucleotide sequence ID" value="NZ_JBBKTW010000002.1"/>
</dbReference>
<dbReference type="PANTHER" id="PTHR35004">
    <property type="entry name" value="TRANSPOSASE RV3428C-RELATED"/>
    <property type="match status" value="1"/>
</dbReference>
<dbReference type="SUPFAM" id="SSF46689">
    <property type="entry name" value="Homeodomain-like"/>
    <property type="match status" value="1"/>
</dbReference>
<dbReference type="NCBIfam" id="NF033577">
    <property type="entry name" value="transpos_IS481"/>
    <property type="match status" value="1"/>
</dbReference>
<sequence>MTTEKKVARRKLSLLELAQELGNVSRACKVMGYSRQQFYEIRRNYQAYGADGLIDRLPGARGPHPNRVPEDVESAILAHALEHPCHGPVRVAQELAMRGVQVSSSGVRGVWARHKLLTKHERLLRLEKSTAERKIDLTVEQIRALERFSPEFRERHIEAPHTGALVAVDTFMVGSLKGVGKVYLQTVIDCHSRYAWGRLFTTKLPITAAQTLNNDVLPTFEEHDAKIDAVLSDNGREFCGRPDKHPYELFLQLEGIEHKRTKVSRPQSNGIVERLHRTLLDEHFRVEGRKTWFETVDEMQTALDTYFVHYNERRPHQGRGMKGRTPLKAFKEGILKPQPKEQKRTTPKAIAATAA</sequence>
<organism evidence="3 4">
    <name type="scientific">Tistrella arctica</name>
    <dbReference type="NCBI Taxonomy" id="3133430"/>
    <lineage>
        <taxon>Bacteria</taxon>
        <taxon>Pseudomonadati</taxon>
        <taxon>Pseudomonadota</taxon>
        <taxon>Alphaproteobacteria</taxon>
        <taxon>Geminicoccales</taxon>
        <taxon>Geminicoccaceae</taxon>
        <taxon>Tistrella</taxon>
    </lineage>
</organism>
<proteinExistence type="predicted"/>
<evidence type="ECO:0000313" key="3">
    <source>
        <dbReference type="EMBL" id="MEN2988079.1"/>
    </source>
</evidence>
<evidence type="ECO:0000259" key="2">
    <source>
        <dbReference type="PROSITE" id="PS50994"/>
    </source>
</evidence>
<keyword evidence="4" id="KW-1185">Reference proteome</keyword>
<dbReference type="InterPro" id="IPR009057">
    <property type="entry name" value="Homeodomain-like_sf"/>
</dbReference>
<dbReference type="Gene3D" id="3.30.420.10">
    <property type="entry name" value="Ribonuclease H-like superfamily/Ribonuclease H"/>
    <property type="match status" value="1"/>
</dbReference>
<name>A0ABU9YH11_9PROT</name>
<protein>
    <submittedName>
        <fullName evidence="3">IS481 family transposase</fullName>
    </submittedName>
</protein>
<comment type="caution">
    <text evidence="3">The sequence shown here is derived from an EMBL/GenBank/DDBJ whole genome shotgun (WGS) entry which is preliminary data.</text>
</comment>
<dbReference type="Pfam" id="PF13683">
    <property type="entry name" value="rve_3"/>
    <property type="match status" value="1"/>
</dbReference>